<reference evidence="1" key="1">
    <citation type="submission" date="2021-06" db="EMBL/GenBank/DDBJ databases">
        <authorList>
            <person name="Kallberg Y."/>
            <person name="Tangrot J."/>
            <person name="Rosling A."/>
        </authorList>
    </citation>
    <scope>NUCLEOTIDE SEQUENCE</scope>
    <source>
        <strain evidence="1">MA453B</strain>
    </source>
</reference>
<sequence>KNLMQISTKATDIDMDDELTIKNLFDVQMFKQSQEETIERSSILYSQTPTITNEDWSIDDIFSEF</sequence>
<evidence type="ECO:0000313" key="1">
    <source>
        <dbReference type="EMBL" id="CAG8659032.1"/>
    </source>
</evidence>
<dbReference type="AlphaFoldDB" id="A0A9N9H9N6"/>
<evidence type="ECO:0000313" key="2">
    <source>
        <dbReference type="Proteomes" id="UP000789405"/>
    </source>
</evidence>
<proteinExistence type="predicted"/>
<dbReference type="Proteomes" id="UP000789405">
    <property type="component" value="Unassembled WGS sequence"/>
</dbReference>
<protein>
    <submittedName>
        <fullName evidence="1">5896_t:CDS:1</fullName>
    </submittedName>
</protein>
<keyword evidence="2" id="KW-1185">Reference proteome</keyword>
<feature type="non-terminal residue" evidence="1">
    <location>
        <position position="1"/>
    </location>
</feature>
<accession>A0A9N9H9N6</accession>
<gene>
    <name evidence="1" type="ORF">DERYTH_LOCUS10606</name>
</gene>
<organism evidence="1 2">
    <name type="scientific">Dentiscutata erythropus</name>
    <dbReference type="NCBI Taxonomy" id="1348616"/>
    <lineage>
        <taxon>Eukaryota</taxon>
        <taxon>Fungi</taxon>
        <taxon>Fungi incertae sedis</taxon>
        <taxon>Mucoromycota</taxon>
        <taxon>Glomeromycotina</taxon>
        <taxon>Glomeromycetes</taxon>
        <taxon>Diversisporales</taxon>
        <taxon>Gigasporaceae</taxon>
        <taxon>Dentiscutata</taxon>
    </lineage>
</organism>
<dbReference type="EMBL" id="CAJVPY010006242">
    <property type="protein sequence ID" value="CAG8659032.1"/>
    <property type="molecule type" value="Genomic_DNA"/>
</dbReference>
<comment type="caution">
    <text evidence="1">The sequence shown here is derived from an EMBL/GenBank/DDBJ whole genome shotgun (WGS) entry which is preliminary data.</text>
</comment>
<name>A0A9N9H9N6_9GLOM</name>